<accession>A0ACB8DVA1</accession>
<keyword evidence="2" id="KW-1185">Reference proteome</keyword>
<comment type="caution">
    <text evidence="1">The sequence shown here is derived from an EMBL/GenBank/DDBJ whole genome shotgun (WGS) entry which is preliminary data.</text>
</comment>
<sequence>MVANGLYTVPSASCYDIAYQILADIGMCTFSFGKQGAFCKHQAVVHTNAPPLSTEDRHQLGKRALGDKCPSRQYFMPFQGVWKVPDDDSCASQGPSTPQASCSSEGLVPSSPPLTPPVVQEPDEVQLAQGQEDAYQSLEVHLRRVHALNEHDPAYLEILQGLGDELDRVQNGGHAAGLMLAFKATAAARRRKMETDGARSSDTMDADASSSQDEEDTNWFVVDSKKKRLAQAASTLPPPPAPQAPRKTNARLPQLPIDDYKIVFRPRDGLNLGVWPQPSVARTIAIAAGWTVPFSTNLFFASTLSKILRCSAHRTRSSRHGLREFNPNMQSKRM</sequence>
<dbReference type="Proteomes" id="UP000821865">
    <property type="component" value="Chromosome 1"/>
</dbReference>
<proteinExistence type="predicted"/>
<gene>
    <name evidence="1" type="ORF">HPB49_004256</name>
</gene>
<reference evidence="1" key="1">
    <citation type="submission" date="2020-05" db="EMBL/GenBank/DDBJ databases">
        <title>Large-scale comparative analyses of tick genomes elucidate their genetic diversity and vector capacities.</title>
        <authorList>
            <person name="Jia N."/>
            <person name="Wang J."/>
            <person name="Shi W."/>
            <person name="Du L."/>
            <person name="Sun Y."/>
            <person name="Zhan W."/>
            <person name="Jiang J."/>
            <person name="Wang Q."/>
            <person name="Zhang B."/>
            <person name="Ji P."/>
            <person name="Sakyi L.B."/>
            <person name="Cui X."/>
            <person name="Yuan T."/>
            <person name="Jiang B."/>
            <person name="Yang W."/>
            <person name="Lam T.T.-Y."/>
            <person name="Chang Q."/>
            <person name="Ding S."/>
            <person name="Wang X."/>
            <person name="Zhu J."/>
            <person name="Ruan X."/>
            <person name="Zhao L."/>
            <person name="Wei J."/>
            <person name="Que T."/>
            <person name="Du C."/>
            <person name="Cheng J."/>
            <person name="Dai P."/>
            <person name="Han X."/>
            <person name="Huang E."/>
            <person name="Gao Y."/>
            <person name="Liu J."/>
            <person name="Shao H."/>
            <person name="Ye R."/>
            <person name="Li L."/>
            <person name="Wei W."/>
            <person name="Wang X."/>
            <person name="Wang C."/>
            <person name="Yang T."/>
            <person name="Huo Q."/>
            <person name="Li W."/>
            <person name="Guo W."/>
            <person name="Chen H."/>
            <person name="Zhou L."/>
            <person name="Ni X."/>
            <person name="Tian J."/>
            <person name="Zhou Y."/>
            <person name="Sheng Y."/>
            <person name="Liu T."/>
            <person name="Pan Y."/>
            <person name="Xia L."/>
            <person name="Li J."/>
            <person name="Zhao F."/>
            <person name="Cao W."/>
        </authorList>
    </citation>
    <scope>NUCLEOTIDE SEQUENCE</scope>
    <source>
        <strain evidence="1">Dsil-2018</strain>
    </source>
</reference>
<name>A0ACB8DVA1_DERSI</name>
<evidence type="ECO:0000313" key="2">
    <source>
        <dbReference type="Proteomes" id="UP000821865"/>
    </source>
</evidence>
<organism evidence="1 2">
    <name type="scientific">Dermacentor silvarum</name>
    <name type="common">Tick</name>
    <dbReference type="NCBI Taxonomy" id="543639"/>
    <lineage>
        <taxon>Eukaryota</taxon>
        <taxon>Metazoa</taxon>
        <taxon>Ecdysozoa</taxon>
        <taxon>Arthropoda</taxon>
        <taxon>Chelicerata</taxon>
        <taxon>Arachnida</taxon>
        <taxon>Acari</taxon>
        <taxon>Parasitiformes</taxon>
        <taxon>Ixodida</taxon>
        <taxon>Ixodoidea</taxon>
        <taxon>Ixodidae</taxon>
        <taxon>Rhipicephalinae</taxon>
        <taxon>Dermacentor</taxon>
    </lineage>
</organism>
<dbReference type="EMBL" id="CM023470">
    <property type="protein sequence ID" value="KAH7978029.1"/>
    <property type="molecule type" value="Genomic_DNA"/>
</dbReference>
<protein>
    <submittedName>
        <fullName evidence="1">Uncharacterized protein</fullName>
    </submittedName>
</protein>
<evidence type="ECO:0000313" key="1">
    <source>
        <dbReference type="EMBL" id="KAH7978029.1"/>
    </source>
</evidence>